<name>A0ABS8MM35_9FLAO</name>
<organism evidence="1 2">
    <name type="scientific">Flavobacterium piscisymbiosum</name>
    <dbReference type="NCBI Taxonomy" id="2893753"/>
    <lineage>
        <taxon>Bacteria</taxon>
        <taxon>Pseudomonadati</taxon>
        <taxon>Bacteroidota</taxon>
        <taxon>Flavobacteriia</taxon>
        <taxon>Flavobacteriales</taxon>
        <taxon>Flavobacteriaceae</taxon>
        <taxon>Flavobacterium</taxon>
    </lineage>
</organism>
<dbReference type="PROSITE" id="PS51257">
    <property type="entry name" value="PROKAR_LIPOPROTEIN"/>
    <property type="match status" value="1"/>
</dbReference>
<comment type="caution">
    <text evidence="1">The sequence shown here is derived from an EMBL/GenBank/DDBJ whole genome shotgun (WGS) entry which is preliminary data.</text>
</comment>
<accession>A0ABS8MM35</accession>
<keyword evidence="2" id="KW-1185">Reference proteome</keyword>
<proteinExistence type="predicted"/>
<reference evidence="1" key="1">
    <citation type="submission" date="2021-11" db="EMBL/GenBank/DDBJ databases">
        <title>Description of novel Flavobacterium species.</title>
        <authorList>
            <person name="Saticioglu I.B."/>
            <person name="Ay H."/>
            <person name="Altun S."/>
            <person name="Duman M."/>
        </authorList>
    </citation>
    <scope>NUCLEOTIDE SEQUENCE</scope>
    <source>
        <strain evidence="1">F-30</strain>
    </source>
</reference>
<evidence type="ECO:0000313" key="1">
    <source>
        <dbReference type="EMBL" id="MCC9066542.1"/>
    </source>
</evidence>
<dbReference type="EMBL" id="JAJJMM010000001">
    <property type="protein sequence ID" value="MCC9066542.1"/>
    <property type="molecule type" value="Genomic_DNA"/>
</dbReference>
<dbReference type="Proteomes" id="UP001430679">
    <property type="component" value="Unassembled WGS sequence"/>
</dbReference>
<dbReference type="RefSeq" id="WP_230040568.1">
    <property type="nucleotide sequence ID" value="NZ_JAJJMM010000001.1"/>
</dbReference>
<sequence length="266" mass="30804">MKHLSVLFLVFLILSCSNKKESEKIKTPETKTEATNSANKNQEEKLTFEKYSKDGIVLNGQLQIFDEKLNKTEELEIKEISKIKILEKSTSIYNIDKSKDYCLKSNFIKIEYKGKNYIVFGRDVYEINHNENFDFKNSNNESFSVFPVTNFEMGASDDEGLTTCDDFSLLIVLNQKDNTYSTIKNPEAEDYYPSQKLAALAHDDGSLENIYNIKVVNDSLILGIKISYQEGYGSYFLRTSFKDNFNKSKITDRKRFEEESVYKQLK</sequence>
<evidence type="ECO:0008006" key="3">
    <source>
        <dbReference type="Google" id="ProtNLM"/>
    </source>
</evidence>
<gene>
    <name evidence="1" type="ORF">LNP81_26415</name>
</gene>
<protein>
    <recommendedName>
        <fullName evidence="3">Lipoprotein</fullName>
    </recommendedName>
</protein>
<evidence type="ECO:0000313" key="2">
    <source>
        <dbReference type="Proteomes" id="UP001430679"/>
    </source>
</evidence>